<dbReference type="InterPro" id="IPR002941">
    <property type="entry name" value="DNA_methylase_N4/N6"/>
</dbReference>
<dbReference type="InterPro" id="IPR031303">
    <property type="entry name" value="C5_meth_CS"/>
</dbReference>
<evidence type="ECO:0000259" key="8">
    <source>
        <dbReference type="Pfam" id="PF01555"/>
    </source>
</evidence>
<evidence type="ECO:0000256" key="3">
    <source>
        <dbReference type="ARBA" id="ARBA00022603"/>
    </source>
</evidence>
<evidence type="ECO:0000313" key="9">
    <source>
        <dbReference type="EMBL" id="PPJ73081.1"/>
    </source>
</evidence>
<keyword evidence="5 7" id="KW-0949">S-adenosyl-L-methionine</keyword>
<dbReference type="Gene3D" id="3.40.50.150">
    <property type="entry name" value="Vaccinia Virus protein VP39"/>
    <property type="match status" value="2"/>
</dbReference>
<dbReference type="PROSITE" id="PS00095">
    <property type="entry name" value="C5_MTASE_2"/>
    <property type="match status" value="1"/>
</dbReference>
<keyword evidence="6" id="KW-0680">Restriction system</keyword>
<dbReference type="PANTHER" id="PTHR10629">
    <property type="entry name" value="CYTOSINE-SPECIFIC METHYLTRANSFERASE"/>
    <property type="match status" value="1"/>
</dbReference>
<comment type="similarity">
    <text evidence="1">Belongs to the N(4)/N(6)-methyltransferase family.</text>
</comment>
<feature type="domain" description="DNA methylase N-4/N-6" evidence="8">
    <location>
        <begin position="385"/>
        <end position="585"/>
    </location>
</feature>
<dbReference type="PANTHER" id="PTHR10629:SF52">
    <property type="entry name" value="DNA (CYTOSINE-5)-METHYLTRANSFERASE 1"/>
    <property type="match status" value="1"/>
</dbReference>
<dbReference type="GO" id="GO:0003886">
    <property type="term" value="F:DNA (cytosine-5-)-methyltransferase activity"/>
    <property type="evidence" value="ECO:0007669"/>
    <property type="project" value="UniProtKB-EC"/>
</dbReference>
<dbReference type="Pfam" id="PF01555">
    <property type="entry name" value="N6_N4_Mtase"/>
    <property type="match status" value="1"/>
</dbReference>
<dbReference type="GO" id="GO:0003677">
    <property type="term" value="F:DNA binding"/>
    <property type="evidence" value="ECO:0007669"/>
    <property type="project" value="InterPro"/>
</dbReference>
<dbReference type="AlphaFoldDB" id="A0A7Z1N1S8"/>
<evidence type="ECO:0000256" key="2">
    <source>
        <dbReference type="ARBA" id="ARBA00011975"/>
    </source>
</evidence>
<evidence type="ECO:0000256" key="5">
    <source>
        <dbReference type="ARBA" id="ARBA00022691"/>
    </source>
</evidence>
<dbReference type="InterPro" id="IPR002052">
    <property type="entry name" value="DNA_methylase_N6_adenine_CS"/>
</dbReference>
<accession>A0A7Z1N1S8</accession>
<dbReference type="PROSITE" id="PS51679">
    <property type="entry name" value="SAM_MT_C5"/>
    <property type="match status" value="1"/>
</dbReference>
<sequence>MEFKILDLFSGAGGFSCGLDFLDNYETVLAVDNNKHAIETFSHNFPNAKTIVGDILLDTVKKEIIDSAKNLNVNMIIGGPPCQGFSNKGKKLGLDDPRNFLFLEYLEVVEKLKPEIFIIENVKSMVTAANGYFMNEIQNKIESLGYYMTCSILNSKNYGVPQSRERAFILAYRHKTLSLPFPETDTPITVRQAISDLSYLNSGEGSFISEYKNQYQSDYQYNLRKNSHALYNHIASNHSEIALKKLSLIPAERGKECLPPNMIGNQKFKTTWGRLVWDDVSPTIDTRFDTPSNGKNSHPYLNRAITPREAARIQSFPDTFKFLGKKTEICKQIGNAVPPLLSKKLGESINMQINKTTRILTDSYKLFNDDAYDIVTEIENSNMQIDHIITDPPYNISKNNNFSTMKNPRKGVDFGDWDKEFDLYGWIKPYTDLLSKNGSIIIFCSYRYLSHFVDELEKNDLVVKDIIKWEKSNPMPRNINRRYVQDTEFALWAVKKKSKWVFNKPDNVSYLRANYKTGVVSGRERTKHPTQKSLKLMKDIIQVHTNPNDTILDLFMGSGTTGVAALELKRKFIGIEINEEYFKIASSRIEPFTNLEFDI</sequence>
<dbReference type="PROSITE" id="PS00094">
    <property type="entry name" value="C5_MTASE_1"/>
    <property type="match status" value="1"/>
</dbReference>
<reference evidence="9 10" key="1">
    <citation type="submission" date="2017-11" db="EMBL/GenBank/DDBJ databases">
        <authorList>
            <person name="Founou R.C."/>
            <person name="Founou L."/>
            <person name="Allam M."/>
            <person name="Ismail A."/>
            <person name="Essack S.Y."/>
        </authorList>
    </citation>
    <scope>NUCLEOTIDE SEQUENCE [LARGE SCALE GENOMIC DNA]</scope>
    <source>
        <strain evidence="9 10">G811N2B1</strain>
    </source>
</reference>
<keyword evidence="4 7" id="KW-0808">Transferase</keyword>
<dbReference type="InterPro" id="IPR001091">
    <property type="entry name" value="RM_Methyltransferase"/>
</dbReference>
<dbReference type="EMBL" id="PGWX01000357">
    <property type="protein sequence ID" value="PPJ73081.1"/>
    <property type="molecule type" value="Genomic_DNA"/>
</dbReference>
<dbReference type="Gene3D" id="3.90.120.10">
    <property type="entry name" value="DNA Methylase, subunit A, domain 2"/>
    <property type="match status" value="1"/>
</dbReference>
<evidence type="ECO:0000256" key="6">
    <source>
        <dbReference type="ARBA" id="ARBA00022747"/>
    </source>
</evidence>
<evidence type="ECO:0000256" key="7">
    <source>
        <dbReference type="PROSITE-ProRule" id="PRU01016"/>
    </source>
</evidence>
<gene>
    <name evidence="9" type="ORF">CV019_09785</name>
</gene>
<protein>
    <recommendedName>
        <fullName evidence="2">DNA (cytosine-5-)-methyltransferase</fullName>
        <ecNumber evidence="2">2.1.1.37</ecNumber>
    </recommendedName>
</protein>
<proteinExistence type="inferred from homology"/>
<dbReference type="GO" id="GO:0032259">
    <property type="term" value="P:methylation"/>
    <property type="evidence" value="ECO:0007669"/>
    <property type="project" value="UniProtKB-KW"/>
</dbReference>
<name>A0A7Z1N1S8_STAHA</name>
<dbReference type="SUPFAM" id="SSF53335">
    <property type="entry name" value="S-adenosyl-L-methionine-dependent methyltransferases"/>
    <property type="match status" value="2"/>
</dbReference>
<dbReference type="NCBIfam" id="TIGR00675">
    <property type="entry name" value="dcm"/>
    <property type="match status" value="1"/>
</dbReference>
<evidence type="ECO:0000256" key="1">
    <source>
        <dbReference type="ARBA" id="ARBA00006594"/>
    </source>
</evidence>
<evidence type="ECO:0000256" key="4">
    <source>
        <dbReference type="ARBA" id="ARBA00022679"/>
    </source>
</evidence>
<dbReference type="InterPro" id="IPR018117">
    <property type="entry name" value="C5_DNA_meth_AS"/>
</dbReference>
<dbReference type="RefSeq" id="WP_070822985.1">
    <property type="nucleotide sequence ID" value="NZ_CAJCGK010000029.1"/>
</dbReference>
<dbReference type="Pfam" id="PF00145">
    <property type="entry name" value="DNA_methylase"/>
    <property type="match status" value="1"/>
</dbReference>
<dbReference type="InterPro" id="IPR001525">
    <property type="entry name" value="C5_MeTfrase"/>
</dbReference>
<dbReference type="GO" id="GO:0044027">
    <property type="term" value="P:negative regulation of gene expression via chromosomal CpG island methylation"/>
    <property type="evidence" value="ECO:0007669"/>
    <property type="project" value="TreeGrafter"/>
</dbReference>
<dbReference type="EC" id="2.1.1.37" evidence="2"/>
<comment type="caution">
    <text evidence="9">The sequence shown here is derived from an EMBL/GenBank/DDBJ whole genome shotgun (WGS) entry which is preliminary data.</text>
</comment>
<dbReference type="InterPro" id="IPR050390">
    <property type="entry name" value="C5-Methyltransferase"/>
</dbReference>
<dbReference type="PROSITE" id="PS00092">
    <property type="entry name" value="N6_MTASE"/>
    <property type="match status" value="1"/>
</dbReference>
<keyword evidence="3 7" id="KW-0489">Methyltransferase</keyword>
<organism evidence="9 10">
    <name type="scientific">Staphylococcus haemolyticus</name>
    <dbReference type="NCBI Taxonomy" id="1283"/>
    <lineage>
        <taxon>Bacteria</taxon>
        <taxon>Bacillati</taxon>
        <taxon>Bacillota</taxon>
        <taxon>Bacilli</taxon>
        <taxon>Bacillales</taxon>
        <taxon>Staphylococcaceae</taxon>
        <taxon>Staphylococcus</taxon>
    </lineage>
</organism>
<dbReference type="GO" id="GO:0009307">
    <property type="term" value="P:DNA restriction-modification system"/>
    <property type="evidence" value="ECO:0007669"/>
    <property type="project" value="UniProtKB-KW"/>
</dbReference>
<dbReference type="InterPro" id="IPR029063">
    <property type="entry name" value="SAM-dependent_MTases_sf"/>
</dbReference>
<feature type="active site" evidence="7">
    <location>
        <position position="82"/>
    </location>
</feature>
<comment type="similarity">
    <text evidence="7">Belongs to the class I-like SAM-binding methyltransferase superfamily. C5-methyltransferase family.</text>
</comment>
<dbReference type="GO" id="GO:0008170">
    <property type="term" value="F:N-methyltransferase activity"/>
    <property type="evidence" value="ECO:0007669"/>
    <property type="project" value="InterPro"/>
</dbReference>
<dbReference type="Proteomes" id="UP000238153">
    <property type="component" value="Unassembled WGS sequence"/>
</dbReference>
<dbReference type="PRINTS" id="PR00508">
    <property type="entry name" value="S21N4MTFRASE"/>
</dbReference>
<evidence type="ECO:0000313" key="10">
    <source>
        <dbReference type="Proteomes" id="UP000238153"/>
    </source>
</evidence>